<feature type="compositionally biased region" description="Polar residues" evidence="1">
    <location>
        <begin position="466"/>
        <end position="478"/>
    </location>
</feature>
<reference evidence="2" key="2">
    <citation type="submission" date="2023-04" db="EMBL/GenBank/DDBJ databases">
        <authorList>
            <person name="Bruccoleri R.E."/>
            <person name="Oakeley E.J."/>
            <person name="Faust A.-M."/>
            <person name="Dessus-Babus S."/>
            <person name="Altorfer M."/>
            <person name="Burckhardt D."/>
            <person name="Oertli M."/>
            <person name="Naumann U."/>
            <person name="Petersen F."/>
            <person name="Wong J."/>
        </authorList>
    </citation>
    <scope>NUCLEOTIDE SEQUENCE</scope>
    <source>
        <strain evidence="2">GSM-AAB239-AS_SAM_17_03QT</strain>
        <tissue evidence="2">Leaf</tissue>
    </source>
</reference>
<feature type="region of interest" description="Disordered" evidence="1">
    <location>
        <begin position="569"/>
        <end position="786"/>
    </location>
</feature>
<feature type="compositionally biased region" description="Basic and acidic residues" evidence="1">
    <location>
        <begin position="616"/>
        <end position="629"/>
    </location>
</feature>
<feature type="region of interest" description="Disordered" evidence="1">
    <location>
        <begin position="873"/>
        <end position="915"/>
    </location>
</feature>
<sequence>MEEEMDLESMKRRDLQRLCKKHGISSNSTNSAMVVSLRSIFQKQKNSKPKGCLKGSGGSSGEGLKKVTFVLDEEEDGVEILGFGVDHGGRTSRRRSRVPDAPVRSMRSGGLAESVLWSPVIEKKRARVGKQAVCGNSEEEVPLPLQKSLRNRVVEVGGDEHVVLGKRPRDVSEAVGQKKKLKKQAKDGEAVSQAARRTTRSSSGSADEEVSWDGETTLEKPSKGVKVNKLATEPVRRSTCSTSSSQEEPFDCKTAVKNKHVKQVNIRDSEVVTEPVRRMTRSSVNLGRDEVGKLGGEAVRKGKSKRQAKAHVSRGGESAVPVSDTEVVIPSTRKSTRSSSKLLDDDIPSLGVGKPRKQGKKHVTRSGDSEVSMSDSEAVISPTKRTRSSSRLMEDDISLPAVGKPPQAKKHASRRGDLEVTVPDTDSVISPMRRTTRSSSLLLENEKSLPEHGKVQQQAKKHVLSRGQSNVSVSNSEAVISPTKRSTRSSSKMLADESSLLVVGKLGAEEVRNKSGKQAKKEGASKASLSESEAVNAPTRRMTGSSALEDEASLTVSGKYSVDTEAVKKYKSAKQAKNHASNQGVSSALVLDSKFVAQSTRRPTRRSANNSSILGKPEDNKAVRGDKPSKQSKKRASKQGTLTASLVDSNSVAQPARRSTRSSPMHDSLGDGTYLPLRRKLDDDGEAVYTNKSEKQVRSLRSRKGDEPEQEISLSVGGDSVNKAENGTRKKIQKQHGDQDLKEAASKAYVSDSKIGAELEGSEVHKNIGEPPRRTTRSASKHGESHIMPVGVTASDRIVETSSKKKRTRAGDLENVSVGMRETVELGSLGIHNAGSRKSSRKSLRNVPTESETVRRESSPETAVRLLEETVKASSVKSWTPGKQISSYKQSSSIFETEDDQTLTSSENHEKNDHNIVGGDKAKALELHEVMHTTENVPLLFSGPTPSIDLYVTGETDAGNEVHDVNEKNVSELSFPAPIKLLEAEKGTALEGNSNINQSICVQEWHDERTSSVNHETEDHNIVSGDVVKGSVSHEVVNCSENVSLPESSSGALSVELSIAVETDGVEIQVNDVIVGNCSQLQQSPVTEQSQEVEKGILLDGPSNSEQQSLKQELKVDGEVASSGNQDLEDHSIVGKDQAGVAEAHKAIPIVEIETTDVVTEKSMPGVDRSPVSIQLQEVENILSFEGARNASATDCHSYDPSEFSSGNHYKTVDGTSLVVDSDTGEISNLWSVSHIEMESSGADLDGEADKVAKETPVVGSDGDVEEVKETCQSPTLFVAKNDGEKAEAEVPPSSLGDSTTFGLRLGDQVTDHGTQQAGLDCGSYKVSEETACNRDSPLSGAVTAEAKVVCLMPILSLLESDGAGTVGNQINGEIGESSFHSEDVKSTESSVISKGMGTLTDATLCGDSEKVVEAKDTPAVALHNSGEGVAAEFSSSISMAGEVFSDQRSAISVAQFVNNNNSGDVTKGPIETEDVSLVGSTEASLPYSEAYDAPSRTNDVEKVVYDYPSSATGSGGLDREAIMHSDQQRNPGDSSPDLASADYEVVPQVTVGPTHELLDAKFKGNLGLTDVVVEEIESRESLKGEASDGCEDLSVKELDTTVVDKFGETILEQGDAYEEEIECRGSLEGETTDDCKDLSAKELDTTVVDKFGETILEQGDAYEEEIECRGSLEGETTDDCKDLSAKELDTTVVDKFGETILEQGDAYEEEIECRGSLEGETTDDCKDLSAKELDTTVVDKFGETILEQGDASEEEIECRGSLEGETTDDCKDLSAKELSTTVVDKFGETILEQGGASKEEIECRGSLEVETTDDSKDLSVKELDTTVVDKFGETILEQGDAYVEGIGSRESLKGEASDDFEDLSVKEHDTTVVDKFGVTILEQGDASELQVPLETSREPKTSDFSSHGTFETPECQDSSPSERVLPVEDFSLSENVENEHVDKENAQGTSAEEKMVKEENNIEDDTIMVKEDNISVDEFDEVREQCGAFLLAPLNRVVLQTAEDASSAHIETPASQVPSLHKVEVFLSDGHVGQENVENASSEEVAFSEGHLSSPRPSANLGEGQDSATLRKENFFLERPGYVEEPAGDMVVLSSKPVSKLDNEKAVQEKNETGILCNAHAVEQQEDRLGVTRDADENVSQTKAESLLEASVNIEEPIFCSTSGSKYSKSVDTFQCEGAGVYEKSTHLCLNSIGKAPHCTGQLLVVGQQEQITAGTEADSSIKNESYTNHKVDILMPGMNQYDREIGIHEVEKLPPKSGESLVGNQDLISIETEEVSAIEVGKVSPQYISAGIKELSANEDEKSSPTSVPSLVGLQVQTSMDIQGFSATGTDDRVEKAPVVNDNMALLFAPFHYNACEDASTGYTEQSEDKLDSWVFGDMADDMDLTEVTDELNYRAARQGEVGVSSKRQGEFNRFEHSPVSRSVQPRAEEAGPSQMYLDDLFCMDDEGTNILNDSGHVDQWEKRLDEEKSHFNEGENYLEVNSMKEAGERKEMKSMCFSRNFDAESKEALFFASEAFAEAENVSASHQVQEGKSSSQGNEG</sequence>
<feature type="compositionally biased region" description="Low complexity" evidence="1">
    <location>
        <begin position="883"/>
        <end position="894"/>
    </location>
</feature>
<protein>
    <recommendedName>
        <fullName evidence="4">SAP domain-containing protein</fullName>
    </recommendedName>
</protein>
<feature type="compositionally biased region" description="Polar residues" evidence="1">
    <location>
        <begin position="238"/>
        <end position="247"/>
    </location>
</feature>
<organism evidence="2 3">
    <name type="scientific">Iris pallida</name>
    <name type="common">Sweet iris</name>
    <dbReference type="NCBI Taxonomy" id="29817"/>
    <lineage>
        <taxon>Eukaryota</taxon>
        <taxon>Viridiplantae</taxon>
        <taxon>Streptophyta</taxon>
        <taxon>Embryophyta</taxon>
        <taxon>Tracheophyta</taxon>
        <taxon>Spermatophyta</taxon>
        <taxon>Magnoliopsida</taxon>
        <taxon>Liliopsida</taxon>
        <taxon>Asparagales</taxon>
        <taxon>Iridaceae</taxon>
        <taxon>Iridoideae</taxon>
        <taxon>Irideae</taxon>
        <taxon>Iris</taxon>
    </lineage>
</organism>
<feature type="compositionally biased region" description="Low complexity" evidence="1">
    <location>
        <begin position="192"/>
        <end position="205"/>
    </location>
</feature>
<feature type="compositionally biased region" description="Basic residues" evidence="1">
    <location>
        <begin position="301"/>
        <end position="312"/>
    </location>
</feature>
<feature type="region of interest" description="Disordered" evidence="1">
    <location>
        <begin position="2039"/>
        <end position="2066"/>
    </location>
</feature>
<feature type="compositionally biased region" description="Basic and acidic residues" evidence="1">
    <location>
        <begin position="444"/>
        <end position="454"/>
    </location>
</feature>
<feature type="compositionally biased region" description="Basic and acidic residues" evidence="1">
    <location>
        <begin position="692"/>
        <end position="707"/>
    </location>
</feature>
<feature type="region of interest" description="Disordered" evidence="1">
    <location>
        <begin position="829"/>
        <end position="861"/>
    </location>
</feature>
<feature type="compositionally biased region" description="Basic residues" evidence="1">
    <location>
        <begin position="354"/>
        <end position="364"/>
    </location>
</feature>
<accession>A0AAX6DPF6</accession>
<dbReference type="Proteomes" id="UP001140949">
    <property type="component" value="Unassembled WGS sequence"/>
</dbReference>
<feature type="compositionally biased region" description="Polar residues" evidence="1">
    <location>
        <begin position="596"/>
        <end position="613"/>
    </location>
</feature>
<comment type="caution">
    <text evidence="2">The sequence shown here is derived from an EMBL/GenBank/DDBJ whole genome shotgun (WGS) entry which is preliminary data.</text>
</comment>
<evidence type="ECO:0008006" key="4">
    <source>
        <dbReference type="Google" id="ProtNLM"/>
    </source>
</evidence>
<reference evidence="2" key="1">
    <citation type="journal article" date="2023" name="GigaByte">
        <title>Genome assembly of the bearded iris, Iris pallida Lam.</title>
        <authorList>
            <person name="Bruccoleri R.E."/>
            <person name="Oakeley E.J."/>
            <person name="Faust A.M.E."/>
            <person name="Altorfer M."/>
            <person name="Dessus-Babus S."/>
            <person name="Burckhardt D."/>
            <person name="Oertli M."/>
            <person name="Naumann U."/>
            <person name="Petersen F."/>
            <person name="Wong J."/>
        </authorList>
    </citation>
    <scope>NUCLEOTIDE SEQUENCE</scope>
    <source>
        <strain evidence="2">GSM-AAB239-AS_SAM_17_03QT</strain>
    </source>
</reference>
<feature type="compositionally biased region" description="Low complexity" evidence="1">
    <location>
        <begin position="331"/>
        <end position="341"/>
    </location>
</feature>
<feature type="region of interest" description="Disordered" evidence="1">
    <location>
        <begin position="1889"/>
        <end position="1923"/>
    </location>
</feature>
<feature type="compositionally biased region" description="Polar residues" evidence="1">
    <location>
        <begin position="1903"/>
        <end position="1922"/>
    </location>
</feature>
<gene>
    <name evidence="2" type="ORF">M6B38_234665</name>
</gene>
<name>A0AAX6DPF6_IRIPA</name>
<feature type="region of interest" description="Disordered" evidence="1">
    <location>
        <begin position="274"/>
        <end position="555"/>
    </location>
</feature>
<evidence type="ECO:0000256" key="1">
    <source>
        <dbReference type="SAM" id="MobiDB-lite"/>
    </source>
</evidence>
<feature type="compositionally biased region" description="Basic and acidic residues" evidence="1">
    <location>
        <begin position="735"/>
        <end position="745"/>
    </location>
</feature>
<evidence type="ECO:0000313" key="3">
    <source>
        <dbReference type="Proteomes" id="UP001140949"/>
    </source>
</evidence>
<dbReference type="EMBL" id="JANAVB010042817">
    <property type="protein sequence ID" value="KAJ6793722.1"/>
    <property type="molecule type" value="Genomic_DNA"/>
</dbReference>
<proteinExistence type="predicted"/>
<evidence type="ECO:0000313" key="2">
    <source>
        <dbReference type="EMBL" id="KAJ6793722.1"/>
    </source>
</evidence>
<keyword evidence="3" id="KW-1185">Reference proteome</keyword>
<feature type="compositionally biased region" description="Basic and acidic residues" evidence="1">
    <location>
        <begin position="762"/>
        <end position="773"/>
    </location>
</feature>
<feature type="region of interest" description="Disordered" evidence="1">
    <location>
        <begin position="82"/>
        <end position="105"/>
    </location>
</feature>
<feature type="region of interest" description="Disordered" evidence="1">
    <location>
        <begin position="165"/>
        <end position="251"/>
    </location>
</feature>
<feature type="compositionally biased region" description="Polar residues" evidence="1">
    <location>
        <begin position="638"/>
        <end position="653"/>
    </location>
</feature>
<feature type="compositionally biased region" description="Basic and acidic residues" evidence="1">
    <location>
        <begin position="507"/>
        <end position="524"/>
    </location>
</feature>